<sequence>MSMRKAATILAPALLLTLGACATPFKADVSRFQQMPAPQGQTFTVKAADSTQEGGIEFGQYAAMVSAEMTKVGYVPAAPGAPADLTVKFGYGVDDGKERTVVYDDPFYDPFWGYGRYGFGRGYYRPYIVRTPRGARYVYGWHDPFLYGPGFGRGYDVRSYTVYTSGIEMQIENSTTGERLFEGKAEAKSRSNRLPYLVPNLVTAMFTGFPGNGGETVRISVAPEDSGKKK</sequence>
<organism evidence="3 4">
    <name type="scientific">Sphingorhabdus pulchriflava</name>
    <dbReference type="NCBI Taxonomy" id="2292257"/>
    <lineage>
        <taxon>Bacteria</taxon>
        <taxon>Pseudomonadati</taxon>
        <taxon>Pseudomonadota</taxon>
        <taxon>Alphaproteobacteria</taxon>
        <taxon>Sphingomonadales</taxon>
        <taxon>Sphingomonadaceae</taxon>
        <taxon>Sphingorhabdus</taxon>
    </lineage>
</organism>
<name>A0A371BIN0_9SPHN</name>
<proteinExistence type="predicted"/>
<dbReference type="Pfam" id="PF13590">
    <property type="entry name" value="DUF4136"/>
    <property type="match status" value="1"/>
</dbReference>
<comment type="caution">
    <text evidence="3">The sequence shown here is derived from an EMBL/GenBank/DDBJ whole genome shotgun (WGS) entry which is preliminary data.</text>
</comment>
<dbReference type="PROSITE" id="PS51257">
    <property type="entry name" value="PROKAR_LIPOPROTEIN"/>
    <property type="match status" value="1"/>
</dbReference>
<dbReference type="Proteomes" id="UP000263833">
    <property type="component" value="Unassembled WGS sequence"/>
</dbReference>
<gene>
    <name evidence="3" type="ORF">DXH95_07475</name>
</gene>
<dbReference type="OrthoDB" id="7501218at2"/>
<feature type="chain" id="PRO_5016587889" evidence="1">
    <location>
        <begin position="23"/>
        <end position="230"/>
    </location>
</feature>
<evidence type="ECO:0000313" key="4">
    <source>
        <dbReference type="Proteomes" id="UP000263833"/>
    </source>
</evidence>
<evidence type="ECO:0000259" key="2">
    <source>
        <dbReference type="Pfam" id="PF13590"/>
    </source>
</evidence>
<dbReference type="EMBL" id="QRGP01000001">
    <property type="protein sequence ID" value="RDV07201.1"/>
    <property type="molecule type" value="Genomic_DNA"/>
</dbReference>
<evidence type="ECO:0000313" key="3">
    <source>
        <dbReference type="EMBL" id="RDV07201.1"/>
    </source>
</evidence>
<evidence type="ECO:0000256" key="1">
    <source>
        <dbReference type="SAM" id="SignalP"/>
    </source>
</evidence>
<keyword evidence="4" id="KW-1185">Reference proteome</keyword>
<accession>A0A371BIN0</accession>
<feature type="domain" description="DUF4136" evidence="2">
    <location>
        <begin position="38"/>
        <end position="211"/>
    </location>
</feature>
<keyword evidence="1" id="KW-0732">Signal</keyword>
<dbReference type="InterPro" id="IPR025411">
    <property type="entry name" value="DUF4136"/>
</dbReference>
<dbReference type="AlphaFoldDB" id="A0A371BIN0"/>
<protein>
    <submittedName>
        <fullName evidence="3">DUF4136 domain-containing protein</fullName>
    </submittedName>
</protein>
<feature type="signal peptide" evidence="1">
    <location>
        <begin position="1"/>
        <end position="22"/>
    </location>
</feature>
<reference evidence="4" key="1">
    <citation type="submission" date="2018-08" db="EMBL/GenBank/DDBJ databases">
        <authorList>
            <person name="Kim S.-J."/>
            <person name="Jung G.-Y."/>
        </authorList>
    </citation>
    <scope>NUCLEOTIDE SEQUENCE [LARGE SCALE GENOMIC DNA]</scope>
    <source>
        <strain evidence="4">GY_G</strain>
    </source>
</reference>